<evidence type="ECO:0000256" key="1">
    <source>
        <dbReference type="SAM" id="SignalP"/>
    </source>
</evidence>
<feature type="domain" description="Pyrrolo-quinoline quinone repeat" evidence="2">
    <location>
        <begin position="52"/>
        <end position="252"/>
    </location>
</feature>
<dbReference type="InterPro" id="IPR018391">
    <property type="entry name" value="PQQ_b-propeller_rpt"/>
</dbReference>
<dbReference type="SMART" id="SM00564">
    <property type="entry name" value="PQQ"/>
    <property type="match status" value="3"/>
</dbReference>
<keyword evidence="4" id="KW-1185">Reference proteome</keyword>
<feature type="signal peptide" evidence="1">
    <location>
        <begin position="1"/>
        <end position="22"/>
    </location>
</feature>
<dbReference type="PANTHER" id="PTHR34512:SF30">
    <property type="entry name" value="OUTER MEMBRANE PROTEIN ASSEMBLY FACTOR BAMB"/>
    <property type="match status" value="1"/>
</dbReference>
<dbReference type="Proteomes" id="UP001596378">
    <property type="component" value="Unassembled WGS sequence"/>
</dbReference>
<sequence>MKRTTGAALSLALLLSAWPAAADQAGAAGKTSYTREYGIRTPDKTPVLKPKWQLQADPAGGGASEISTADGRLFYSYKNKLISADAKTGKQKWTYNARRSSPLLVGGGSLYFVNSQGYLVKLNAKTGAAGWKTKIADASEDAFYSLAQEGKTLYVTETGSLAAYDVSTGKRKWKTKSQEIGSPQYRGTYNGIVVVSGMESGAITTTPYYGYDAASGKRLWELPGIHSDVLDEQDGHLYLRNEWPVLDNGYAAVIDKVNVKTGKIAETLSYIPEMDVFANYATAVVIDGKSIYIEQQPSAGNSRVTVFSLDRDPDKQTPRVYDNHGQWLAGPYATRLYFEVNQKLIGVKIGGNGFIVFNGAVGTIAQLDLLDQAAVIGLTDGQVYLANASTGKVAGKVITGAKRFGVAQEESGMAIIQAEDQIYAVALPASLTK</sequence>
<gene>
    <name evidence="3" type="ORF">ACFQMJ_23950</name>
</gene>
<dbReference type="RefSeq" id="WP_378050866.1">
    <property type="nucleotide sequence ID" value="NZ_JBHMDN010000029.1"/>
</dbReference>
<dbReference type="EMBL" id="JBHTAI010000017">
    <property type="protein sequence ID" value="MFC7151603.1"/>
    <property type="molecule type" value="Genomic_DNA"/>
</dbReference>
<dbReference type="InterPro" id="IPR002372">
    <property type="entry name" value="PQQ_rpt_dom"/>
</dbReference>
<dbReference type="SUPFAM" id="SSF50998">
    <property type="entry name" value="Quinoprotein alcohol dehydrogenase-like"/>
    <property type="match status" value="1"/>
</dbReference>
<organism evidence="3 4">
    <name type="scientific">Cohnella cellulosilytica</name>
    <dbReference type="NCBI Taxonomy" id="986710"/>
    <lineage>
        <taxon>Bacteria</taxon>
        <taxon>Bacillati</taxon>
        <taxon>Bacillota</taxon>
        <taxon>Bacilli</taxon>
        <taxon>Bacillales</taxon>
        <taxon>Paenibacillaceae</taxon>
        <taxon>Cohnella</taxon>
    </lineage>
</organism>
<evidence type="ECO:0000313" key="4">
    <source>
        <dbReference type="Proteomes" id="UP001596378"/>
    </source>
</evidence>
<keyword evidence="1" id="KW-0732">Signal</keyword>
<dbReference type="Gene3D" id="2.130.10.10">
    <property type="entry name" value="YVTN repeat-like/Quinoprotein amine dehydrogenase"/>
    <property type="match status" value="1"/>
</dbReference>
<comment type="caution">
    <text evidence="3">The sequence shown here is derived from an EMBL/GenBank/DDBJ whole genome shotgun (WGS) entry which is preliminary data.</text>
</comment>
<name>A0ABW2FIG8_9BACL</name>
<dbReference type="InterPro" id="IPR011047">
    <property type="entry name" value="Quinoprotein_ADH-like_sf"/>
</dbReference>
<dbReference type="PANTHER" id="PTHR34512">
    <property type="entry name" value="CELL SURFACE PROTEIN"/>
    <property type="match status" value="1"/>
</dbReference>
<dbReference type="InterPro" id="IPR015943">
    <property type="entry name" value="WD40/YVTN_repeat-like_dom_sf"/>
</dbReference>
<evidence type="ECO:0000259" key="2">
    <source>
        <dbReference type="Pfam" id="PF13360"/>
    </source>
</evidence>
<evidence type="ECO:0000313" key="3">
    <source>
        <dbReference type="EMBL" id="MFC7151603.1"/>
    </source>
</evidence>
<protein>
    <submittedName>
        <fullName evidence="3">PQQ-binding-like beta-propeller repeat protein</fullName>
    </submittedName>
</protein>
<reference evidence="4" key="1">
    <citation type="journal article" date="2019" name="Int. J. Syst. Evol. Microbiol.">
        <title>The Global Catalogue of Microorganisms (GCM) 10K type strain sequencing project: providing services to taxonomists for standard genome sequencing and annotation.</title>
        <authorList>
            <consortium name="The Broad Institute Genomics Platform"/>
            <consortium name="The Broad Institute Genome Sequencing Center for Infectious Disease"/>
            <person name="Wu L."/>
            <person name="Ma J."/>
        </authorList>
    </citation>
    <scope>NUCLEOTIDE SEQUENCE [LARGE SCALE GENOMIC DNA]</scope>
    <source>
        <strain evidence="4">KCTC 12907</strain>
    </source>
</reference>
<proteinExistence type="predicted"/>
<feature type="chain" id="PRO_5047068827" evidence="1">
    <location>
        <begin position="23"/>
        <end position="433"/>
    </location>
</feature>
<dbReference type="Pfam" id="PF13360">
    <property type="entry name" value="PQQ_2"/>
    <property type="match status" value="1"/>
</dbReference>
<accession>A0ABW2FIG8</accession>